<comment type="caution">
    <text evidence="1">The sequence shown here is derived from an EMBL/GenBank/DDBJ whole genome shotgun (WGS) entry which is preliminary data.</text>
</comment>
<organism evidence="1 2">
    <name type="scientific">Diphasiastrum complanatum</name>
    <name type="common">Issler's clubmoss</name>
    <name type="synonym">Lycopodium complanatum</name>
    <dbReference type="NCBI Taxonomy" id="34168"/>
    <lineage>
        <taxon>Eukaryota</taxon>
        <taxon>Viridiplantae</taxon>
        <taxon>Streptophyta</taxon>
        <taxon>Embryophyta</taxon>
        <taxon>Tracheophyta</taxon>
        <taxon>Lycopodiopsida</taxon>
        <taxon>Lycopodiales</taxon>
        <taxon>Lycopodiaceae</taxon>
        <taxon>Lycopodioideae</taxon>
        <taxon>Diphasiastrum</taxon>
    </lineage>
</organism>
<protein>
    <submittedName>
        <fullName evidence="1">Uncharacterized protein</fullName>
    </submittedName>
</protein>
<evidence type="ECO:0000313" key="1">
    <source>
        <dbReference type="EMBL" id="KAJ7524921.1"/>
    </source>
</evidence>
<gene>
    <name evidence="1" type="ORF">O6H91_17G027900</name>
</gene>
<keyword evidence="2" id="KW-1185">Reference proteome</keyword>
<name>A0ACC2B570_DIPCM</name>
<reference evidence="2" key="1">
    <citation type="journal article" date="2024" name="Proc. Natl. Acad. Sci. U.S.A.">
        <title>Extraordinary preservation of gene collinearity over three hundred million years revealed in homosporous lycophytes.</title>
        <authorList>
            <person name="Li C."/>
            <person name="Wickell D."/>
            <person name="Kuo L.Y."/>
            <person name="Chen X."/>
            <person name="Nie B."/>
            <person name="Liao X."/>
            <person name="Peng D."/>
            <person name="Ji J."/>
            <person name="Jenkins J."/>
            <person name="Williams M."/>
            <person name="Shu S."/>
            <person name="Plott C."/>
            <person name="Barry K."/>
            <person name="Rajasekar S."/>
            <person name="Grimwood J."/>
            <person name="Han X."/>
            <person name="Sun S."/>
            <person name="Hou Z."/>
            <person name="He W."/>
            <person name="Dai G."/>
            <person name="Sun C."/>
            <person name="Schmutz J."/>
            <person name="Leebens-Mack J.H."/>
            <person name="Li F.W."/>
            <person name="Wang L."/>
        </authorList>
    </citation>
    <scope>NUCLEOTIDE SEQUENCE [LARGE SCALE GENOMIC DNA]</scope>
    <source>
        <strain evidence="2">cv. PW_Plant_1</strain>
    </source>
</reference>
<proteinExistence type="predicted"/>
<accession>A0ACC2B570</accession>
<dbReference type="EMBL" id="CM055108">
    <property type="protein sequence ID" value="KAJ7524921.1"/>
    <property type="molecule type" value="Genomic_DNA"/>
</dbReference>
<evidence type="ECO:0000313" key="2">
    <source>
        <dbReference type="Proteomes" id="UP001162992"/>
    </source>
</evidence>
<dbReference type="Proteomes" id="UP001162992">
    <property type="component" value="Chromosome 17"/>
</dbReference>
<sequence length="170" mass="18959">MAVWKRLTNAVTLRVGVTSRGSNCSSMLRDGYSDSSLREKSQEKQALLLLAMVAIFELALTLQILSFKNLAKESGFYSVILCTTSVGVSFTALIVIDVLRRVHADVPATVKLCFYVTLFYFCLAFFMNVTASNSHHFYVVPSIFVLIALFIVVHFTMSNIAMAKNSRVRL</sequence>